<comment type="caution">
    <text evidence="2">The sequence shown here is derived from an EMBL/GenBank/DDBJ whole genome shotgun (WGS) entry which is preliminary data.</text>
</comment>
<dbReference type="Proteomes" id="UP000175706">
    <property type="component" value="Unassembled WGS sequence"/>
</dbReference>
<dbReference type="InterPro" id="IPR005149">
    <property type="entry name" value="Tscrpt_reg_PadR_N"/>
</dbReference>
<dbReference type="Gene3D" id="1.10.10.10">
    <property type="entry name" value="Winged helix-like DNA-binding domain superfamily/Winged helix DNA-binding domain"/>
    <property type="match status" value="1"/>
</dbReference>
<dbReference type="Pfam" id="PF03551">
    <property type="entry name" value="PadR"/>
    <property type="match status" value="1"/>
</dbReference>
<dbReference type="PANTHER" id="PTHR43252:SF5">
    <property type="entry name" value="TRANSCRIPTIONAL REGULATOR, PADR-LIKE FAMILY"/>
    <property type="match status" value="1"/>
</dbReference>
<dbReference type="InterPro" id="IPR036390">
    <property type="entry name" value="WH_DNA-bd_sf"/>
</dbReference>
<evidence type="ECO:0000313" key="2">
    <source>
        <dbReference type="EMBL" id="OFD80885.1"/>
    </source>
</evidence>
<dbReference type="RefSeq" id="WP_070142005.1">
    <property type="nucleotide sequence ID" value="NZ_LXLT01000023.1"/>
</dbReference>
<feature type="domain" description="Transcription regulator PadR N-terminal" evidence="1">
    <location>
        <begin position="5"/>
        <end position="80"/>
    </location>
</feature>
<dbReference type="EMBL" id="LXLT01000023">
    <property type="protein sequence ID" value="OFD80885.1"/>
    <property type="molecule type" value="Genomic_DNA"/>
</dbReference>
<proteinExistence type="predicted"/>
<dbReference type="AlphaFoldDB" id="A0A1E8B9D7"/>
<accession>A0A1E8B9D7</accession>
<evidence type="ECO:0000259" key="1">
    <source>
        <dbReference type="Pfam" id="PF03551"/>
    </source>
</evidence>
<name>A0A1E8B9D7_BACMY</name>
<protein>
    <recommendedName>
        <fullName evidence="1">Transcription regulator PadR N-terminal domain-containing protein</fullName>
    </recommendedName>
</protein>
<dbReference type="SUPFAM" id="SSF46785">
    <property type="entry name" value="Winged helix' DNA-binding domain"/>
    <property type="match status" value="1"/>
</dbReference>
<dbReference type="PANTHER" id="PTHR43252">
    <property type="entry name" value="TRANSCRIPTIONAL REGULATOR YQJI"/>
    <property type="match status" value="1"/>
</dbReference>
<reference evidence="2 3" key="1">
    <citation type="submission" date="2016-05" db="EMBL/GenBank/DDBJ databases">
        <title>Bacillus thuringiensis and Bacillus weihenstephanensis as novel biocontrol agents of wilt causing Verticillium species.</title>
        <authorList>
            <person name="Hollensteiner J."/>
            <person name="Wemheuer F."/>
            <person name="Harting R."/>
            <person name="Kolarzyk A."/>
            <person name="Diaz-Valerio S."/>
            <person name="Poehlein A."/>
            <person name="Brzuszkiewicz E."/>
            <person name="Nesemann K."/>
            <person name="Braus-Stromeyer S."/>
            <person name="Braus G."/>
            <person name="Daniel R."/>
            <person name="Liesegang H."/>
        </authorList>
    </citation>
    <scope>NUCLEOTIDE SEQUENCE [LARGE SCALE GENOMIC DNA]</scope>
    <source>
        <strain evidence="2 3">GOE8</strain>
    </source>
</reference>
<gene>
    <name evidence="2" type="ORF">BWGOE8_19590</name>
</gene>
<sequence length="174" mass="20555">MRLMILGLLTKRESLSGYEIQQALNMVQSNKWAEVFPASIYHALKKMENENFIQVKAIEMTGKRSKTIYCITEKGSQEFKRLLKESFQKTSVVFPKHLYTALTFLSEEGNMSEEIIEALEEQKSEIQSTYKEMREGEKLKENVPEYVKLIFENMYEQCEMQLRLIHRLEKLLKN</sequence>
<dbReference type="InterPro" id="IPR036388">
    <property type="entry name" value="WH-like_DNA-bd_sf"/>
</dbReference>
<organism evidence="2 3">
    <name type="scientific">Bacillus mycoides</name>
    <dbReference type="NCBI Taxonomy" id="1405"/>
    <lineage>
        <taxon>Bacteria</taxon>
        <taxon>Bacillati</taxon>
        <taxon>Bacillota</taxon>
        <taxon>Bacilli</taxon>
        <taxon>Bacillales</taxon>
        <taxon>Bacillaceae</taxon>
        <taxon>Bacillus</taxon>
        <taxon>Bacillus cereus group</taxon>
    </lineage>
</organism>
<evidence type="ECO:0000313" key="3">
    <source>
        <dbReference type="Proteomes" id="UP000175706"/>
    </source>
</evidence>
<dbReference type="PATRIC" id="fig|86662.25.peg.1960"/>